<evidence type="ECO:0000313" key="1">
    <source>
        <dbReference type="EMBL" id="SFB94646.1"/>
    </source>
</evidence>
<evidence type="ECO:0000313" key="2">
    <source>
        <dbReference type="EMBL" id="SHL05672.1"/>
    </source>
</evidence>
<evidence type="ECO:0000313" key="4">
    <source>
        <dbReference type="Proteomes" id="UP000198940"/>
    </source>
</evidence>
<keyword evidence="4" id="KW-1185">Reference proteome</keyword>
<sequence>MGNQVNIQPLNLTGKAFCEKLGVSYNGQIMQALRDLGLVSFFKVGKKYLYAYEDIYSVNQKLRKGEISIRVDKGYYITINEVV</sequence>
<proteinExistence type="predicted"/>
<gene>
    <name evidence="1" type="ORF">SAMN04487891_10416</name>
    <name evidence="2" type="ORF">SAMN05216293_2587</name>
</gene>
<dbReference type="Proteomes" id="UP000184031">
    <property type="component" value="Unassembled WGS sequence"/>
</dbReference>
<organism evidence="2 3">
    <name type="scientific">Flagellimonas taeanensis</name>
    <dbReference type="NCBI Taxonomy" id="1005926"/>
    <lineage>
        <taxon>Bacteria</taxon>
        <taxon>Pseudomonadati</taxon>
        <taxon>Bacteroidota</taxon>
        <taxon>Flavobacteriia</taxon>
        <taxon>Flavobacteriales</taxon>
        <taxon>Flavobacteriaceae</taxon>
        <taxon>Flagellimonas</taxon>
    </lineage>
</organism>
<dbReference type="Proteomes" id="UP000198940">
    <property type="component" value="Unassembled WGS sequence"/>
</dbReference>
<protein>
    <submittedName>
        <fullName evidence="2">Uncharacterized protein</fullName>
    </submittedName>
</protein>
<dbReference type="EMBL" id="FRAT01000006">
    <property type="protein sequence ID" value="SHL05672.1"/>
    <property type="molecule type" value="Genomic_DNA"/>
</dbReference>
<dbReference type="AlphaFoldDB" id="A0A1M6XI67"/>
<dbReference type="STRING" id="1055723.SAMN05216293_2587"/>
<evidence type="ECO:0000313" key="3">
    <source>
        <dbReference type="Proteomes" id="UP000184031"/>
    </source>
</evidence>
<name>A0A1M6XI67_9FLAO</name>
<reference evidence="2 3" key="1">
    <citation type="submission" date="2016-11" db="EMBL/GenBank/DDBJ databases">
        <authorList>
            <person name="Varghese N."/>
            <person name="Submissions S."/>
        </authorList>
    </citation>
    <scope>NUCLEOTIDE SEQUENCE [LARGE SCALE GENOMIC DNA]</scope>
    <source>
        <strain evidence="2 3">CGMCC 1.12174</strain>
        <strain evidence="1 4">DSM 26351</strain>
    </source>
</reference>
<dbReference type="EMBL" id="FOKU01000004">
    <property type="protein sequence ID" value="SFB94646.1"/>
    <property type="molecule type" value="Genomic_DNA"/>
</dbReference>
<comment type="caution">
    <text evidence="2">The sequence shown here is derived from an EMBL/GenBank/DDBJ whole genome shotgun (WGS) entry which is preliminary data.</text>
</comment>
<accession>A0A1M6XI67</accession>